<feature type="domain" description="C2" evidence="2">
    <location>
        <begin position="4"/>
        <end position="134"/>
    </location>
</feature>
<dbReference type="InterPro" id="IPR029058">
    <property type="entry name" value="AB_hydrolase_fold"/>
</dbReference>
<evidence type="ECO:0000313" key="3">
    <source>
        <dbReference type="EMBL" id="CAE7379540.1"/>
    </source>
</evidence>
<dbReference type="CDD" id="cd00030">
    <property type="entry name" value="C2"/>
    <property type="match status" value="1"/>
</dbReference>
<dbReference type="OrthoDB" id="408373at2759"/>
<dbReference type="Gene3D" id="2.60.40.150">
    <property type="entry name" value="C2 domain"/>
    <property type="match status" value="1"/>
</dbReference>
<evidence type="ECO:0000313" key="4">
    <source>
        <dbReference type="Proteomes" id="UP000604046"/>
    </source>
</evidence>
<accession>A0A812QIQ0</accession>
<feature type="chain" id="PRO_5032557012" evidence="1">
    <location>
        <begin position="24"/>
        <end position="544"/>
    </location>
</feature>
<dbReference type="Proteomes" id="UP000604046">
    <property type="component" value="Unassembled WGS sequence"/>
</dbReference>
<reference evidence="3" key="1">
    <citation type="submission" date="2021-02" db="EMBL/GenBank/DDBJ databases">
        <authorList>
            <person name="Dougan E. K."/>
            <person name="Rhodes N."/>
            <person name="Thang M."/>
            <person name="Chan C."/>
        </authorList>
    </citation>
    <scope>NUCLEOTIDE SEQUENCE</scope>
</reference>
<evidence type="ECO:0000259" key="2">
    <source>
        <dbReference type="PROSITE" id="PS50004"/>
    </source>
</evidence>
<sequence length="544" mass="58961">MLKRPDMLSVLALVLGVGAGGTASPGLPLTIFMERADGIMRDADPLGWLTNNAPDVMVKVFVGGVEAWTSTVSAFTPVWNERLYLPGLPGRDDPGELRFEVWDIDRTSPNDLLGVSALRWADVYPNGYSGSLMLQPGERDAEKFKRGSKLQLQVRVGGEENVQPDQARRIPPMKLAHSSLSRVHLRANGLTFTCVVCGEDTPAAEKKGNVLFLHGFPYFAYYGDHDLTSTEPIFKRPQEELCALGYQTLACNQRGYSEGASPEGIQNYKYELIKSDAWAMAEAKGFDTFHLVAHDHGAVVGWWMAASKEAEGKILSYTALSIPHLVPFSQSLTDERSQQRVQSQYFTEFVTPEGPNVLYAILGLPAYFDKIDGKSGSTFQKAVWWYNGAFGKGTGSSPGILSLPPELSATEIMAEGSGAARSVFASFRSVQGGMNGEAGPLAAAEPATNPIGKVAVPTLFACGKDDALVLCDTEYTRRTREYVTAEYQELVLPECDHNPLGEGPVMFGMAQPCAEKAVTATVEAMKQLILKATSSTSRAGIILP</sequence>
<keyword evidence="4" id="KW-1185">Reference proteome</keyword>
<dbReference type="Pfam" id="PF00561">
    <property type="entry name" value="Abhydrolase_1"/>
    <property type="match status" value="1"/>
</dbReference>
<evidence type="ECO:0000256" key="1">
    <source>
        <dbReference type="SAM" id="SignalP"/>
    </source>
</evidence>
<dbReference type="Gene3D" id="3.40.50.1820">
    <property type="entry name" value="alpha/beta hydrolase"/>
    <property type="match status" value="1"/>
</dbReference>
<dbReference type="SUPFAM" id="SSF53474">
    <property type="entry name" value="alpha/beta-Hydrolases"/>
    <property type="match status" value="1"/>
</dbReference>
<dbReference type="SMART" id="SM00239">
    <property type="entry name" value="C2"/>
    <property type="match status" value="1"/>
</dbReference>
<keyword evidence="1" id="KW-0732">Signal</keyword>
<dbReference type="InterPro" id="IPR000008">
    <property type="entry name" value="C2_dom"/>
</dbReference>
<dbReference type="InterPro" id="IPR000073">
    <property type="entry name" value="AB_hydrolase_1"/>
</dbReference>
<feature type="signal peptide" evidence="1">
    <location>
        <begin position="1"/>
        <end position="23"/>
    </location>
</feature>
<gene>
    <name evidence="3" type="primary">EPHX4</name>
    <name evidence="3" type="ORF">SNAT2548_LOCUS20722</name>
</gene>
<name>A0A812QIQ0_9DINO</name>
<dbReference type="PANTHER" id="PTHR43329">
    <property type="entry name" value="EPOXIDE HYDROLASE"/>
    <property type="match status" value="1"/>
</dbReference>
<protein>
    <submittedName>
        <fullName evidence="3">EPHX4 protein</fullName>
    </submittedName>
</protein>
<dbReference type="Pfam" id="PF00168">
    <property type="entry name" value="C2"/>
    <property type="match status" value="1"/>
</dbReference>
<organism evidence="3 4">
    <name type="scientific">Symbiodinium natans</name>
    <dbReference type="NCBI Taxonomy" id="878477"/>
    <lineage>
        <taxon>Eukaryota</taxon>
        <taxon>Sar</taxon>
        <taxon>Alveolata</taxon>
        <taxon>Dinophyceae</taxon>
        <taxon>Suessiales</taxon>
        <taxon>Symbiodiniaceae</taxon>
        <taxon>Symbiodinium</taxon>
    </lineage>
</organism>
<dbReference type="SUPFAM" id="SSF49562">
    <property type="entry name" value="C2 domain (Calcium/lipid-binding domain, CaLB)"/>
    <property type="match status" value="1"/>
</dbReference>
<dbReference type="AlphaFoldDB" id="A0A812QIQ0"/>
<proteinExistence type="predicted"/>
<comment type="caution">
    <text evidence="3">The sequence shown here is derived from an EMBL/GenBank/DDBJ whole genome shotgun (WGS) entry which is preliminary data.</text>
</comment>
<dbReference type="PROSITE" id="PS50004">
    <property type="entry name" value="C2"/>
    <property type="match status" value="1"/>
</dbReference>
<dbReference type="EMBL" id="CAJNDS010002220">
    <property type="protein sequence ID" value="CAE7379540.1"/>
    <property type="molecule type" value="Genomic_DNA"/>
</dbReference>
<dbReference type="InterPro" id="IPR035892">
    <property type="entry name" value="C2_domain_sf"/>
</dbReference>